<keyword evidence="2" id="KW-0808">Transferase</keyword>
<sequence>MGFSTIETPRLTLRALAPDDAADLADRRSDPETARYQAWGVPYSVEKAMALIAEVSSHPPFAAGAWTQLAIVRREDARIVGDVATRVSDDAHTAEVGYTLHPWARGAGLATEAAAGLCDHLVRVVGVHRLEASTHPDNAASNAVLDRLGFAREGLQRENYWVEGEVTDTALFGLLARDWDWPRNH</sequence>
<accession>A0A2P2C334</accession>
<proteinExistence type="predicted"/>
<dbReference type="PANTHER" id="PTHR43441:SF11">
    <property type="entry name" value="RIBOSOMAL-PROTEIN-SERINE ACETYLTRANSFERASE"/>
    <property type="match status" value="1"/>
</dbReference>
<dbReference type="GO" id="GO:0005737">
    <property type="term" value="C:cytoplasm"/>
    <property type="evidence" value="ECO:0007669"/>
    <property type="project" value="TreeGrafter"/>
</dbReference>
<dbReference type="PANTHER" id="PTHR43441">
    <property type="entry name" value="RIBOSOMAL-PROTEIN-SERINE ACETYLTRANSFERASE"/>
    <property type="match status" value="1"/>
</dbReference>
<dbReference type="SUPFAM" id="SSF55729">
    <property type="entry name" value="Acyl-CoA N-acyltransferases (Nat)"/>
    <property type="match status" value="1"/>
</dbReference>
<dbReference type="InterPro" id="IPR016181">
    <property type="entry name" value="Acyl_CoA_acyltransferase"/>
</dbReference>
<dbReference type="PROSITE" id="PS51186">
    <property type="entry name" value="GNAT"/>
    <property type="match status" value="1"/>
</dbReference>
<feature type="domain" description="N-acetyltransferase" evidence="1">
    <location>
        <begin position="11"/>
        <end position="169"/>
    </location>
</feature>
<dbReference type="Pfam" id="PF13302">
    <property type="entry name" value="Acetyltransf_3"/>
    <property type="match status" value="1"/>
</dbReference>
<organism evidence="2">
    <name type="scientific">metagenome</name>
    <dbReference type="NCBI Taxonomy" id="256318"/>
    <lineage>
        <taxon>unclassified sequences</taxon>
        <taxon>metagenomes</taxon>
    </lineage>
</organism>
<name>A0A2P2C334_9ZZZZ</name>
<dbReference type="GO" id="GO:1990189">
    <property type="term" value="F:protein N-terminal-serine acetyltransferase activity"/>
    <property type="evidence" value="ECO:0007669"/>
    <property type="project" value="TreeGrafter"/>
</dbReference>
<reference evidence="2" key="1">
    <citation type="submission" date="2015-08" db="EMBL/GenBank/DDBJ databases">
        <authorList>
            <person name="Babu N.S."/>
            <person name="Beckwith C.J."/>
            <person name="Beseler K.G."/>
            <person name="Brison A."/>
            <person name="Carone J.V."/>
            <person name="Caskin T.P."/>
            <person name="Diamond M."/>
            <person name="Durham M.E."/>
            <person name="Foxe J.M."/>
            <person name="Go M."/>
            <person name="Henderson B.A."/>
            <person name="Jones I.B."/>
            <person name="McGettigan J.A."/>
            <person name="Micheletti S.J."/>
            <person name="Nasrallah M.E."/>
            <person name="Ortiz D."/>
            <person name="Piller C.R."/>
            <person name="Privatt S.R."/>
            <person name="Schneider S.L."/>
            <person name="Sharp S."/>
            <person name="Smith T.C."/>
            <person name="Stanton J.D."/>
            <person name="Ullery H.E."/>
            <person name="Wilson R.J."/>
            <person name="Serrano M.G."/>
            <person name="Buck G."/>
            <person name="Lee V."/>
            <person name="Wang Y."/>
            <person name="Carvalho R."/>
            <person name="Voegtly L."/>
            <person name="Shi R."/>
            <person name="Duckworth R."/>
            <person name="Johnson A."/>
            <person name="Loviza R."/>
            <person name="Walstead R."/>
            <person name="Shah Z."/>
            <person name="Kiflezghi M."/>
            <person name="Wade K."/>
            <person name="Ball S.L."/>
            <person name="Bradley K.W."/>
            <person name="Asai D.J."/>
            <person name="Bowman C.A."/>
            <person name="Russell D.A."/>
            <person name="Pope W.H."/>
            <person name="Jacobs-Sera D."/>
            <person name="Hendrix R.W."/>
            <person name="Hatfull G.F."/>
        </authorList>
    </citation>
    <scope>NUCLEOTIDE SEQUENCE</scope>
</reference>
<protein>
    <submittedName>
        <fullName evidence="2">Putative acetyltransferase</fullName>
    </submittedName>
</protein>
<dbReference type="InterPro" id="IPR051908">
    <property type="entry name" value="Ribosomal_N-acetyltransferase"/>
</dbReference>
<evidence type="ECO:0000259" key="1">
    <source>
        <dbReference type="PROSITE" id="PS51186"/>
    </source>
</evidence>
<gene>
    <name evidence="2" type="ORF">NOCA2340026</name>
</gene>
<evidence type="ECO:0000313" key="2">
    <source>
        <dbReference type="EMBL" id="CUR56404.1"/>
    </source>
</evidence>
<dbReference type="InterPro" id="IPR000182">
    <property type="entry name" value="GNAT_dom"/>
</dbReference>
<dbReference type="AlphaFoldDB" id="A0A2P2C334"/>
<dbReference type="Gene3D" id="3.40.630.30">
    <property type="match status" value="1"/>
</dbReference>
<dbReference type="GO" id="GO:0008999">
    <property type="term" value="F:protein-N-terminal-alanine acetyltransferase activity"/>
    <property type="evidence" value="ECO:0007669"/>
    <property type="project" value="TreeGrafter"/>
</dbReference>
<dbReference type="EMBL" id="CZKA01000028">
    <property type="protein sequence ID" value="CUR56404.1"/>
    <property type="molecule type" value="Genomic_DNA"/>
</dbReference>